<dbReference type="InterPro" id="IPR036908">
    <property type="entry name" value="RlpA-like_sf"/>
</dbReference>
<dbReference type="KEGG" id="bhc:JFL75_14050"/>
<sequence length="459" mass="48848">MKKLPVLFATIGCLCLLVSASVWEGAAAVTSNGELPEKGFYAASSSFPRNTVVEVTNLETRKTVRVVVAAGLDSPGLLALLSRDAADAIGLQHRSVGRIRMTMPSDPIAFSRFTEGLNSSGDPDHDPRAAVAANYPTVLGPVDSGETAPVSDTTAVPPVISSEDISVEEHYLSNAEPAEEEPEAGETIVDVPYSFEPTEALTEDEGISAEPSPELAWVYPEEIVDGADLTEPEPEVAVHEEDDEIPETFMYPDPFLAYTEPEANDEPIAGTEESDYPETAEALAEGETPDTVWDMADAEITLVPAEERPPESSWMELPGDAEISPLPDAALSAGEPETVIPEEHIIGSPEAAVSGGTPAIHPDYSERTSGGAAFSVPVIDRLEQGKYYLQLGAFSYADSVENELSKIGRAYPLAVQIGGTGTKPLYRILVGPVNLGESGALLQRFKTIGYGDAFIRQES</sequence>
<evidence type="ECO:0000256" key="1">
    <source>
        <dbReference type="SAM" id="SignalP"/>
    </source>
</evidence>
<dbReference type="RefSeq" id="WP_215625363.1">
    <property type="nucleotide sequence ID" value="NZ_CP067089.2"/>
</dbReference>
<dbReference type="SUPFAM" id="SSF110997">
    <property type="entry name" value="Sporulation related repeat"/>
    <property type="match status" value="1"/>
</dbReference>
<feature type="chain" id="PRO_5031145813" evidence="1">
    <location>
        <begin position="25"/>
        <end position="459"/>
    </location>
</feature>
<organism evidence="3 4">
    <name type="scientific">Breznakiella homolactica</name>
    <dbReference type="NCBI Taxonomy" id="2798577"/>
    <lineage>
        <taxon>Bacteria</taxon>
        <taxon>Pseudomonadati</taxon>
        <taxon>Spirochaetota</taxon>
        <taxon>Spirochaetia</taxon>
        <taxon>Spirochaetales</taxon>
        <taxon>Breznakiellaceae</taxon>
        <taxon>Breznakiella</taxon>
    </lineage>
</organism>
<proteinExistence type="predicted"/>
<dbReference type="GO" id="GO:0042834">
    <property type="term" value="F:peptidoglycan binding"/>
    <property type="evidence" value="ECO:0007669"/>
    <property type="project" value="InterPro"/>
</dbReference>
<evidence type="ECO:0000313" key="4">
    <source>
        <dbReference type="Proteomes" id="UP000595917"/>
    </source>
</evidence>
<dbReference type="PROSITE" id="PS51724">
    <property type="entry name" value="SPOR"/>
    <property type="match status" value="1"/>
</dbReference>
<dbReference type="Proteomes" id="UP000595917">
    <property type="component" value="Chromosome"/>
</dbReference>
<feature type="domain" description="SPOR" evidence="2">
    <location>
        <begin position="381"/>
        <end position="458"/>
    </location>
</feature>
<dbReference type="Pfam" id="PF05036">
    <property type="entry name" value="SPOR"/>
    <property type="match status" value="1"/>
</dbReference>
<name>A0A7T8B939_9SPIR</name>
<keyword evidence="1" id="KW-0732">Signal</keyword>
<protein>
    <submittedName>
        <fullName evidence="3">SPOR domain-containing protein</fullName>
    </submittedName>
</protein>
<keyword evidence="4" id="KW-1185">Reference proteome</keyword>
<evidence type="ECO:0000313" key="3">
    <source>
        <dbReference type="EMBL" id="QQO08057.1"/>
    </source>
</evidence>
<dbReference type="AlphaFoldDB" id="A0A7T8B939"/>
<feature type="signal peptide" evidence="1">
    <location>
        <begin position="1"/>
        <end position="24"/>
    </location>
</feature>
<dbReference type="Gene3D" id="2.40.40.10">
    <property type="entry name" value="RlpA-like domain"/>
    <property type="match status" value="1"/>
</dbReference>
<dbReference type="Gene3D" id="3.30.70.1070">
    <property type="entry name" value="Sporulation related repeat"/>
    <property type="match status" value="1"/>
</dbReference>
<dbReference type="EMBL" id="CP067089">
    <property type="protein sequence ID" value="QQO08057.1"/>
    <property type="molecule type" value="Genomic_DNA"/>
</dbReference>
<gene>
    <name evidence="3" type="ORF">JFL75_14050</name>
</gene>
<accession>A0A7T8B939</accession>
<dbReference type="InterPro" id="IPR036680">
    <property type="entry name" value="SPOR-like_sf"/>
</dbReference>
<reference evidence="3" key="1">
    <citation type="submission" date="2021-01" db="EMBL/GenBank/DDBJ databases">
        <title>Description of Breznakiella homolactica.</title>
        <authorList>
            <person name="Song Y."/>
            <person name="Brune A."/>
        </authorList>
    </citation>
    <scope>NUCLEOTIDE SEQUENCE</scope>
    <source>
        <strain evidence="3">RmG30</strain>
    </source>
</reference>
<dbReference type="InterPro" id="IPR007730">
    <property type="entry name" value="SPOR-like_dom"/>
</dbReference>
<evidence type="ECO:0000259" key="2">
    <source>
        <dbReference type="PROSITE" id="PS51724"/>
    </source>
</evidence>